<dbReference type="OrthoDB" id="9803966at2"/>
<gene>
    <name evidence="1" type="ordered locus">Cag_0958</name>
</gene>
<dbReference type="AlphaFoldDB" id="Q3AS04"/>
<evidence type="ECO:0008006" key="2">
    <source>
        <dbReference type="Google" id="ProtNLM"/>
    </source>
</evidence>
<evidence type="ECO:0000313" key="1">
    <source>
        <dbReference type="EMBL" id="ABB28221.1"/>
    </source>
</evidence>
<dbReference type="InterPro" id="IPR024227">
    <property type="entry name" value="DUF3795"/>
</dbReference>
<name>Q3AS04_CHLCH</name>
<dbReference type="STRING" id="340177.Cag_0958"/>
<dbReference type="HOGENOM" id="CLU_168035_0_0_10"/>
<dbReference type="KEGG" id="cch:Cag_0958"/>
<dbReference type="eggNOG" id="ENOG5032UMQ">
    <property type="taxonomic scope" value="Bacteria"/>
</dbReference>
<dbReference type="EMBL" id="CP000108">
    <property type="protein sequence ID" value="ABB28221.1"/>
    <property type="molecule type" value="Genomic_DNA"/>
</dbReference>
<organism evidence="1">
    <name type="scientific">Chlorobium chlorochromatii (strain CaD3)</name>
    <dbReference type="NCBI Taxonomy" id="340177"/>
    <lineage>
        <taxon>Bacteria</taxon>
        <taxon>Pseudomonadati</taxon>
        <taxon>Chlorobiota</taxon>
        <taxon>Chlorobiia</taxon>
        <taxon>Chlorobiales</taxon>
        <taxon>Chlorobiaceae</taxon>
        <taxon>Chlorobium/Pelodictyon group</taxon>
        <taxon>Chlorobium</taxon>
    </lineage>
</organism>
<protein>
    <recommendedName>
        <fullName evidence="2">DUF3795 domain-containing protein</fullName>
    </recommendedName>
</protein>
<sequence>MLTAYCGLDCEKCEAFLATQENDDAKRITIAQKWSAQYHADIKPEHINCNGCKSDGVKFFYCTNMCEIRQCCISKGVDNCAKCSDYICDILSNFIKVAPEAGVVLAKLRAS</sequence>
<accession>Q3AS04</accession>
<reference evidence="1" key="1">
    <citation type="submission" date="2005-08" db="EMBL/GenBank/DDBJ databases">
        <title>Complete sequence of Chlorobium chlorochromatii CaD3.</title>
        <authorList>
            <person name="Copeland A."/>
            <person name="Lucas S."/>
            <person name="Lapidus A."/>
            <person name="Barry K."/>
            <person name="Detter J.C."/>
            <person name="Glavina T."/>
            <person name="Hammon N."/>
            <person name="Israni S."/>
            <person name="Pitluck S."/>
            <person name="Bryant D."/>
            <person name="Schmutz J."/>
            <person name="Larimer F."/>
            <person name="Land M."/>
            <person name="Kyrpides N."/>
            <person name="Ivanova N."/>
            <person name="Richardson P."/>
        </authorList>
    </citation>
    <scope>NUCLEOTIDE SEQUENCE [LARGE SCALE GENOMIC DNA]</scope>
    <source>
        <strain evidence="1">CaD3</strain>
    </source>
</reference>
<dbReference type="Pfam" id="PF12675">
    <property type="entry name" value="DUF3795"/>
    <property type="match status" value="1"/>
</dbReference>
<proteinExistence type="predicted"/>